<dbReference type="Proteomes" id="UP000320333">
    <property type="component" value="Unassembled WGS sequence"/>
</dbReference>
<evidence type="ECO:0000313" key="2">
    <source>
        <dbReference type="Proteomes" id="UP000320333"/>
    </source>
</evidence>
<dbReference type="Pfam" id="PF10303">
    <property type="entry name" value="DUF2408"/>
    <property type="match status" value="1"/>
</dbReference>
<name>A0A507F391_9FUNG</name>
<dbReference type="GO" id="GO:0005737">
    <property type="term" value="C:cytoplasm"/>
    <property type="evidence" value="ECO:0007669"/>
    <property type="project" value="TreeGrafter"/>
</dbReference>
<organism evidence="1 2">
    <name type="scientific">Chytriomyces confervae</name>
    <dbReference type="NCBI Taxonomy" id="246404"/>
    <lineage>
        <taxon>Eukaryota</taxon>
        <taxon>Fungi</taxon>
        <taxon>Fungi incertae sedis</taxon>
        <taxon>Chytridiomycota</taxon>
        <taxon>Chytridiomycota incertae sedis</taxon>
        <taxon>Chytridiomycetes</taxon>
        <taxon>Chytridiales</taxon>
        <taxon>Chytriomycetaceae</taxon>
        <taxon>Chytriomyces</taxon>
    </lineage>
</organism>
<reference evidence="1 2" key="1">
    <citation type="journal article" date="2019" name="Sci. Rep.">
        <title>Comparative genomics of chytrid fungi reveal insights into the obligate biotrophic and pathogenic lifestyle of Synchytrium endobioticum.</title>
        <authorList>
            <person name="van de Vossenberg B.T.L.H."/>
            <person name="Warris S."/>
            <person name="Nguyen H.D.T."/>
            <person name="van Gent-Pelzer M.P.E."/>
            <person name="Joly D.L."/>
            <person name="van de Geest H.C."/>
            <person name="Bonants P.J.M."/>
            <person name="Smith D.S."/>
            <person name="Levesque C.A."/>
            <person name="van der Lee T.A.J."/>
        </authorList>
    </citation>
    <scope>NUCLEOTIDE SEQUENCE [LARGE SCALE GENOMIC DNA]</scope>
    <source>
        <strain evidence="1 2">CBS 675.73</strain>
    </source>
</reference>
<dbReference type="AlphaFoldDB" id="A0A507F391"/>
<accession>A0A507F391</accession>
<dbReference type="EMBL" id="QEAP01000278">
    <property type="protein sequence ID" value="TPX70723.1"/>
    <property type="molecule type" value="Genomic_DNA"/>
</dbReference>
<comment type="caution">
    <text evidence="1">The sequence shown here is derived from an EMBL/GenBank/DDBJ whole genome shotgun (WGS) entry which is preliminary data.</text>
</comment>
<proteinExistence type="predicted"/>
<dbReference type="PANTHER" id="PTHR28086">
    <property type="entry name" value="UPF0662 PROTEIN YPL260W"/>
    <property type="match status" value="1"/>
</dbReference>
<gene>
    <name evidence="1" type="ORF">CcCBS67573_g06467</name>
</gene>
<sequence length="545" mass="60129">MFGEHREEAIDQEKLPLKETISKPASMAGSAPGTAFSTYSISSAHSLQADLASLSHEITAFKRHGDPPFVDIQSFAERIWRANLSYETAIAKLDKEKKLLTKQIDTIWGAFDTLIKPLWRVDDALVPIYDALADIRIRLEDLYQEKLDAMASAKIVSTSEGDALQDARLADLQRRMHELEETFCVNGKFVAPSWSGEGIPSGQAVVANLLAKNYRLIRMIHEAEPAVDKSLLPIQLRLQHIIGSLQHFKLALLSNDPSVEPMQLTVLQSQLDAIANLQHNGTFYAPKEPANNNDLESLEAAFASLSTDVVPKGQAVLHNLLEDAYDLVHECLVEIERGEGEEEAFLVELKQRVQQVLEVLAELNEAADLTVEESLADQARSRRQDLLTSPTGLQALSETLGQGFQYVKNAAGAVGSGATSTLTSLVRSGYAAVGKALGSDAVDPTLLPTLRRLEGLKQALMQLRLRKDKAGLDRIRMGLPPAEMTEDMKRDGYEMRTHLVVLEEMDMERDEQGRFVNAEGGAPPEGQARLRALLDECFVLAYELI</sequence>
<keyword evidence="2" id="KW-1185">Reference proteome</keyword>
<evidence type="ECO:0000313" key="1">
    <source>
        <dbReference type="EMBL" id="TPX70723.1"/>
    </source>
</evidence>
<protein>
    <submittedName>
        <fullName evidence="1">Uncharacterized protein</fullName>
    </submittedName>
</protein>
<dbReference type="InterPro" id="IPR018810">
    <property type="entry name" value="UPF0662"/>
</dbReference>
<dbReference type="PANTHER" id="PTHR28086:SF1">
    <property type="entry name" value="CU(2+) SUPPRESSING AND BLEOMYCIN SENSITIVE PROTEIN 1"/>
    <property type="match status" value="1"/>
</dbReference>
<dbReference type="GO" id="GO:0005634">
    <property type="term" value="C:nucleus"/>
    <property type="evidence" value="ECO:0007669"/>
    <property type="project" value="TreeGrafter"/>
</dbReference>
<dbReference type="OrthoDB" id="2011986at2759"/>